<dbReference type="AlphaFoldDB" id="A0AAN8QYM0"/>
<dbReference type="PANTHER" id="PTHR45739:SF12">
    <property type="entry name" value="CHONDROITIN SULFATE PROTEOGLYCAN 4-LIKE ISOFORM X2"/>
    <property type="match status" value="1"/>
</dbReference>
<gene>
    <name evidence="1" type="ORF">J4Q44_G00131420</name>
</gene>
<dbReference type="Proteomes" id="UP001356427">
    <property type="component" value="Unassembled WGS sequence"/>
</dbReference>
<evidence type="ECO:0000313" key="2">
    <source>
        <dbReference type="Proteomes" id="UP001356427"/>
    </source>
</evidence>
<proteinExistence type="predicted"/>
<dbReference type="PANTHER" id="PTHR45739">
    <property type="entry name" value="MATRIX PROTEIN, PUTATIVE-RELATED"/>
    <property type="match status" value="1"/>
</dbReference>
<evidence type="ECO:0000313" key="1">
    <source>
        <dbReference type="EMBL" id="KAK6315618.1"/>
    </source>
</evidence>
<keyword evidence="2" id="KW-1185">Reference proteome</keyword>
<dbReference type="EMBL" id="JAGTTL010000011">
    <property type="protein sequence ID" value="KAK6315618.1"/>
    <property type="molecule type" value="Genomic_DNA"/>
</dbReference>
<sequence length="267" mass="30001">MGFKGALGHLGLEQFFSTELQAMFPESFKHLLAMLQDSLPSEIVFTVKTAPFHYQGTREEPIHSFSGHIQYLQVDLDQTHDSFLLDASKGITEVHDIRVSVDIIPIHIPLHVFNMTLEEGSSATLTKEVIQVWVKSVTELCIDDLSVEDSDSPPEDLDFIVTPPSNGHLALKSFPSRHILNFTQTHILRDSWCLCTVIFSTTARSLVLSLERNHALTVFPAGETGQKTDRQLYLRDLLLHTKHASISPMNMLLQSTTPSSLLTLVRW</sequence>
<organism evidence="1 2">
    <name type="scientific">Coregonus suidteri</name>
    <dbReference type="NCBI Taxonomy" id="861788"/>
    <lineage>
        <taxon>Eukaryota</taxon>
        <taxon>Metazoa</taxon>
        <taxon>Chordata</taxon>
        <taxon>Craniata</taxon>
        <taxon>Vertebrata</taxon>
        <taxon>Euteleostomi</taxon>
        <taxon>Actinopterygii</taxon>
        <taxon>Neopterygii</taxon>
        <taxon>Teleostei</taxon>
        <taxon>Protacanthopterygii</taxon>
        <taxon>Salmoniformes</taxon>
        <taxon>Salmonidae</taxon>
        <taxon>Coregoninae</taxon>
        <taxon>Coregonus</taxon>
    </lineage>
</organism>
<comment type="caution">
    <text evidence="1">The sequence shown here is derived from an EMBL/GenBank/DDBJ whole genome shotgun (WGS) entry which is preliminary data.</text>
</comment>
<name>A0AAN8QYM0_9TELE</name>
<reference evidence="1 2" key="1">
    <citation type="submission" date="2021-04" db="EMBL/GenBank/DDBJ databases">
        <authorList>
            <person name="De Guttry C."/>
            <person name="Zahm M."/>
            <person name="Klopp C."/>
            <person name="Cabau C."/>
            <person name="Louis A."/>
            <person name="Berthelot C."/>
            <person name="Parey E."/>
            <person name="Roest Crollius H."/>
            <person name="Montfort J."/>
            <person name="Robinson-Rechavi M."/>
            <person name="Bucao C."/>
            <person name="Bouchez O."/>
            <person name="Gislard M."/>
            <person name="Lluch J."/>
            <person name="Milhes M."/>
            <person name="Lampietro C."/>
            <person name="Lopez Roques C."/>
            <person name="Donnadieu C."/>
            <person name="Braasch I."/>
            <person name="Desvignes T."/>
            <person name="Postlethwait J."/>
            <person name="Bobe J."/>
            <person name="Wedekind C."/>
            <person name="Guiguen Y."/>
        </authorList>
    </citation>
    <scope>NUCLEOTIDE SEQUENCE [LARGE SCALE GENOMIC DNA]</scope>
    <source>
        <strain evidence="1">Cs_M1</strain>
        <tissue evidence="1">Blood</tissue>
    </source>
</reference>
<dbReference type="Pfam" id="PF16184">
    <property type="entry name" value="Cadherin_3"/>
    <property type="match status" value="1"/>
</dbReference>
<protein>
    <submittedName>
        <fullName evidence="1">Uncharacterized protein</fullName>
    </submittedName>
</protein>
<dbReference type="InterPro" id="IPR051561">
    <property type="entry name" value="FRAS1_ECM"/>
</dbReference>
<accession>A0AAN8QYM0</accession>
<dbReference type="GO" id="GO:0009653">
    <property type="term" value="P:anatomical structure morphogenesis"/>
    <property type="evidence" value="ECO:0007669"/>
    <property type="project" value="TreeGrafter"/>
</dbReference>